<dbReference type="InterPro" id="IPR002110">
    <property type="entry name" value="Ankyrin_rpt"/>
</dbReference>
<dbReference type="Proteomes" id="UP000758155">
    <property type="component" value="Unassembled WGS sequence"/>
</dbReference>
<dbReference type="SMART" id="SM00248">
    <property type="entry name" value="ANK"/>
    <property type="match status" value="7"/>
</dbReference>
<evidence type="ECO:0000313" key="4">
    <source>
        <dbReference type="EMBL" id="KAF3031951.1"/>
    </source>
</evidence>
<feature type="repeat" description="ANK" evidence="3">
    <location>
        <begin position="114"/>
        <end position="146"/>
    </location>
</feature>
<dbReference type="InterPro" id="IPR036770">
    <property type="entry name" value="Ankyrin_rpt-contain_sf"/>
</dbReference>
<proteinExistence type="predicted"/>
<dbReference type="EMBL" id="SWKV01000116">
    <property type="protein sequence ID" value="KAF3031951.1"/>
    <property type="molecule type" value="Genomic_DNA"/>
</dbReference>
<keyword evidence="2 3" id="KW-0040">ANK repeat</keyword>
<keyword evidence="1" id="KW-0677">Repeat</keyword>
<evidence type="ECO:0000256" key="2">
    <source>
        <dbReference type="ARBA" id="ARBA00023043"/>
    </source>
</evidence>
<evidence type="ECO:0000256" key="3">
    <source>
        <dbReference type="PROSITE-ProRule" id="PRU00023"/>
    </source>
</evidence>
<protein>
    <submittedName>
        <fullName evidence="4">Uncharacterized protein</fullName>
    </submittedName>
</protein>
<evidence type="ECO:0000313" key="5">
    <source>
        <dbReference type="Proteomes" id="UP000758155"/>
    </source>
</evidence>
<feature type="repeat" description="ANK" evidence="3">
    <location>
        <begin position="216"/>
        <end position="248"/>
    </location>
</feature>
<dbReference type="PANTHER" id="PTHR24161">
    <property type="entry name" value="ANK_REP_REGION DOMAIN-CONTAINING PROTEIN-RELATED"/>
    <property type="match status" value="1"/>
</dbReference>
<dbReference type="PROSITE" id="PS50088">
    <property type="entry name" value="ANK_REPEAT"/>
    <property type="match status" value="3"/>
</dbReference>
<dbReference type="OrthoDB" id="5431422at2759"/>
<dbReference type="SUPFAM" id="SSF48403">
    <property type="entry name" value="Ankyrin repeat"/>
    <property type="match status" value="1"/>
</dbReference>
<gene>
    <name evidence="4" type="ORF">E8E12_000932</name>
</gene>
<organism evidence="4 5">
    <name type="scientific">Didymella heteroderae</name>
    <dbReference type="NCBI Taxonomy" id="1769908"/>
    <lineage>
        <taxon>Eukaryota</taxon>
        <taxon>Fungi</taxon>
        <taxon>Dikarya</taxon>
        <taxon>Ascomycota</taxon>
        <taxon>Pezizomycotina</taxon>
        <taxon>Dothideomycetes</taxon>
        <taxon>Pleosporomycetidae</taxon>
        <taxon>Pleosporales</taxon>
        <taxon>Pleosporineae</taxon>
        <taxon>Didymellaceae</taxon>
        <taxon>Didymella</taxon>
    </lineage>
</organism>
<dbReference type="PROSITE" id="PS50297">
    <property type="entry name" value="ANK_REP_REGION"/>
    <property type="match status" value="1"/>
</dbReference>
<keyword evidence="5" id="KW-1185">Reference proteome</keyword>
<reference evidence="4" key="1">
    <citation type="submission" date="2019-04" db="EMBL/GenBank/DDBJ databases">
        <title>Sequencing of skin fungus with MAO and IRED activity.</title>
        <authorList>
            <person name="Marsaioli A.J."/>
            <person name="Bonatto J.M.C."/>
            <person name="Reis Junior O."/>
        </authorList>
    </citation>
    <scope>NUCLEOTIDE SEQUENCE</scope>
    <source>
        <strain evidence="4">28M1</strain>
    </source>
</reference>
<comment type="caution">
    <text evidence="4">The sequence shown here is derived from an EMBL/GenBank/DDBJ whole genome shotgun (WGS) entry which is preliminary data.</text>
</comment>
<sequence>MSISRGYTLVRWALYGGMGNYETVKFLLDQGALVDEESYQHVWDYAYREKCSTVELHELECITLKPPPSYIYTDWVEEQQFSPIHLAVFGRRGSESLRTLLAENEEVVHLKDAMGRTALDWATALGRLPDMTALIQYGSPLNTMDTSGRTTVLHAVDSHNNDALRLVLEAGADPNPKVPEGQFRSSPLTAASFGGLLEMMKLLLDFGAEVDADNPEGRTALHTIASVGDSESANLLLDYGADMFYVSKNGNSPFTTAMIHNNHAVLRLFIRRCEFRRLKEFQLPPVVVMSANAETMSILAASNLIV</sequence>
<evidence type="ECO:0000256" key="1">
    <source>
        <dbReference type="ARBA" id="ARBA00022737"/>
    </source>
</evidence>
<dbReference type="AlphaFoldDB" id="A0A9P5BVD5"/>
<name>A0A9P5BVD5_9PLEO</name>
<dbReference type="Gene3D" id="1.25.40.20">
    <property type="entry name" value="Ankyrin repeat-containing domain"/>
    <property type="match status" value="2"/>
</dbReference>
<accession>A0A9P5BVD5</accession>
<dbReference type="Pfam" id="PF12796">
    <property type="entry name" value="Ank_2"/>
    <property type="match status" value="2"/>
</dbReference>
<feature type="repeat" description="ANK" evidence="3">
    <location>
        <begin position="183"/>
        <end position="215"/>
    </location>
</feature>
<dbReference type="PANTHER" id="PTHR24161:SF124">
    <property type="entry name" value="TRANSIENT RECEPTOR POTENTIAL CHANNEL PYREXIA"/>
    <property type="match status" value="1"/>
</dbReference>